<keyword evidence="2" id="KW-1185">Reference proteome</keyword>
<name>A0A9P4Q1D1_9PEZI</name>
<evidence type="ECO:0000313" key="1">
    <source>
        <dbReference type="EMBL" id="KAF2717685.1"/>
    </source>
</evidence>
<evidence type="ECO:0000313" key="2">
    <source>
        <dbReference type="Proteomes" id="UP000799441"/>
    </source>
</evidence>
<comment type="caution">
    <text evidence="1">The sequence shown here is derived from an EMBL/GenBank/DDBJ whole genome shotgun (WGS) entry which is preliminary data.</text>
</comment>
<dbReference type="EMBL" id="MU003838">
    <property type="protein sequence ID" value="KAF2717685.1"/>
    <property type="molecule type" value="Genomic_DNA"/>
</dbReference>
<protein>
    <recommendedName>
        <fullName evidence="3">F-box domain-containing protein</fullName>
    </recommendedName>
</protein>
<gene>
    <name evidence="1" type="ORF">K431DRAFT_149988</name>
</gene>
<proteinExistence type="predicted"/>
<organism evidence="1 2">
    <name type="scientific">Polychaeton citri CBS 116435</name>
    <dbReference type="NCBI Taxonomy" id="1314669"/>
    <lineage>
        <taxon>Eukaryota</taxon>
        <taxon>Fungi</taxon>
        <taxon>Dikarya</taxon>
        <taxon>Ascomycota</taxon>
        <taxon>Pezizomycotina</taxon>
        <taxon>Dothideomycetes</taxon>
        <taxon>Dothideomycetidae</taxon>
        <taxon>Capnodiales</taxon>
        <taxon>Capnodiaceae</taxon>
        <taxon>Polychaeton</taxon>
    </lineage>
</organism>
<accession>A0A9P4Q1D1</accession>
<dbReference type="Proteomes" id="UP000799441">
    <property type="component" value="Unassembled WGS sequence"/>
</dbReference>
<dbReference type="OrthoDB" id="3817571at2759"/>
<evidence type="ECO:0008006" key="3">
    <source>
        <dbReference type="Google" id="ProtNLM"/>
    </source>
</evidence>
<sequence>MLLYVDWQKRPDTHDRHRLLLGYGMDQHKLKLRMASLDDVPCFAGASLGTLHADVSSCSDNESAFDVAPTLQMAQPMDDLPFRFLSLPLELREIIYGMLCYDEPPRLAPGQKALGHPSGILRVNRQAHDEFLGYLTVMAPLTVLEVQDFDFQHVTGFLDRLPDYQLSRLPRRPPPRRDSFTGAVMFDTSAELCGSEYSFMGGTRMFALELERQLDWSAIIYGDPFFNLKQKQWTLQHGHPSNRLRRMQIHMRFSNPSLADLDPIKSWLDRALVQQSKGLQIDFEYCFPQMERSCFSLLFDEFLTWVRSEGRGAEMEVRKIVSAPRFLGPSALAELRAIWLGFQSPTVGACVTAARV</sequence>
<dbReference type="AlphaFoldDB" id="A0A9P4Q1D1"/>
<reference evidence="1" key="1">
    <citation type="journal article" date="2020" name="Stud. Mycol.">
        <title>101 Dothideomycetes genomes: a test case for predicting lifestyles and emergence of pathogens.</title>
        <authorList>
            <person name="Haridas S."/>
            <person name="Albert R."/>
            <person name="Binder M."/>
            <person name="Bloem J."/>
            <person name="Labutti K."/>
            <person name="Salamov A."/>
            <person name="Andreopoulos B."/>
            <person name="Baker S."/>
            <person name="Barry K."/>
            <person name="Bills G."/>
            <person name="Bluhm B."/>
            <person name="Cannon C."/>
            <person name="Castanera R."/>
            <person name="Culley D."/>
            <person name="Daum C."/>
            <person name="Ezra D."/>
            <person name="Gonzalez J."/>
            <person name="Henrissat B."/>
            <person name="Kuo A."/>
            <person name="Liang C."/>
            <person name="Lipzen A."/>
            <person name="Lutzoni F."/>
            <person name="Magnuson J."/>
            <person name="Mondo S."/>
            <person name="Nolan M."/>
            <person name="Ohm R."/>
            <person name="Pangilinan J."/>
            <person name="Park H.-J."/>
            <person name="Ramirez L."/>
            <person name="Alfaro M."/>
            <person name="Sun H."/>
            <person name="Tritt A."/>
            <person name="Yoshinaga Y."/>
            <person name="Zwiers L.-H."/>
            <person name="Turgeon B."/>
            <person name="Goodwin S."/>
            <person name="Spatafora J."/>
            <person name="Crous P."/>
            <person name="Grigoriev I."/>
        </authorList>
    </citation>
    <scope>NUCLEOTIDE SEQUENCE</scope>
    <source>
        <strain evidence="1">CBS 116435</strain>
    </source>
</reference>